<dbReference type="OrthoDB" id="2423195at2759"/>
<dbReference type="GeneID" id="105444086"/>
<accession>A0A7M7N5E8</accession>
<dbReference type="SMART" id="SM00438">
    <property type="entry name" value="ZnF_NFX"/>
    <property type="match status" value="8"/>
</dbReference>
<dbReference type="GO" id="GO:0003723">
    <property type="term" value="F:RNA binding"/>
    <property type="evidence" value="ECO:0000318"/>
    <property type="project" value="GO_Central"/>
</dbReference>
<evidence type="ECO:0000313" key="8">
    <source>
        <dbReference type="Proteomes" id="UP000007110"/>
    </source>
</evidence>
<dbReference type="InterPro" id="IPR027417">
    <property type="entry name" value="P-loop_NTPase"/>
</dbReference>
<dbReference type="PANTHER" id="PTHR10887:SF341">
    <property type="entry name" value="NFX1-TYPE ZINC FINGER-CONTAINING PROTEIN 1"/>
    <property type="match status" value="1"/>
</dbReference>
<feature type="domain" description="NF-X1-type" evidence="6">
    <location>
        <begin position="1706"/>
        <end position="1724"/>
    </location>
</feature>
<feature type="compositionally biased region" description="Polar residues" evidence="5">
    <location>
        <begin position="2290"/>
        <end position="2302"/>
    </location>
</feature>
<reference evidence="8" key="1">
    <citation type="submission" date="2015-02" db="EMBL/GenBank/DDBJ databases">
        <title>Genome sequencing for Strongylocentrotus purpuratus.</title>
        <authorList>
            <person name="Murali S."/>
            <person name="Liu Y."/>
            <person name="Vee V."/>
            <person name="English A."/>
            <person name="Wang M."/>
            <person name="Skinner E."/>
            <person name="Han Y."/>
            <person name="Muzny D.M."/>
            <person name="Worley K.C."/>
            <person name="Gibbs R.A."/>
        </authorList>
    </citation>
    <scope>NUCLEOTIDE SEQUENCE</scope>
</reference>
<dbReference type="GO" id="GO:0008270">
    <property type="term" value="F:zinc ion binding"/>
    <property type="evidence" value="ECO:0007669"/>
    <property type="project" value="UniProtKB-KW"/>
</dbReference>
<feature type="domain" description="NF-X1-type" evidence="6">
    <location>
        <begin position="1307"/>
        <end position="1333"/>
    </location>
</feature>
<evidence type="ECO:0000256" key="5">
    <source>
        <dbReference type="SAM" id="MobiDB-lite"/>
    </source>
</evidence>
<dbReference type="CDD" id="cd17936">
    <property type="entry name" value="EEXXEc_NFX1"/>
    <property type="match status" value="1"/>
</dbReference>
<dbReference type="SUPFAM" id="SSF52540">
    <property type="entry name" value="P-loop containing nucleoside triphosphate hydrolases"/>
    <property type="match status" value="1"/>
</dbReference>
<keyword evidence="2" id="KW-0677">Repeat</keyword>
<feature type="compositionally biased region" description="Polar residues" evidence="5">
    <location>
        <begin position="130"/>
        <end position="141"/>
    </location>
</feature>
<dbReference type="Pfam" id="PF13086">
    <property type="entry name" value="AAA_11"/>
    <property type="match status" value="2"/>
</dbReference>
<sequence length="2375" mass="268599">MAERALNDKTNLQSRGPYQGGDNNRVPGPTKKSNASSVSKVHEDKSVRPKEKVDSTKITKSTLPGKTHHIGPKDIAGHFGKRQDGRHQHGQGGQRQQSGSRVGRRPHSSKTPSKTGSRGRAVEVEGCGTSVGTNHQPSQRGSRLVFPPGSKDKRMFRPISLQFLNQLLRMEPSEAAIQLGSLKGSFMAGLEEENVDANKQRLFWDVLAHISDNVGVASTVIMLLTVAVGSRLLNTHLPLRLIHLRERAHQGGTRDCLGCIAVLITVFESMISCIPSRAAEIKVPLVLMTDVVNAMDEESTQDVKPSLVALVQYIESVEAEKEFTRQKHRNASSKPPPDDFRQQSILPTYQELTPSYRPYLRPHIVNGAYPNADHYFDVHFRLMKEDFIQPLRSGLGEYLHNKQVRPENRVKVNDIRVYENVKLVRPKTDHSGVSYLMSFKRLPYVRWEMSKRLIYGSLVLLSEDEFKTYIPATVANSEAKQLARGFFDLRPIDREMSSIVDKTFVMVESTVFFEAYRHVLVGLQRVSPATFPMAEHILDLKPDIKPPTYLMKLSHPELDVSNLMVDRNQRNNVRDISMTKLQKAASPIRSQEKRSPKHVGLKQHEIDTPFPISVLNGDAWPAAEETNLNPSQLEAVKVALTQELSLIQGPPGTGKTYIGLKIVETLLKNMHCWSDEEIGPILLVCYTNHALDQFLLGIMKFQDTGIIRVGSRSKCIELEQHNLKQVIREQRFKKDISNKYIKRRAGNVRQETTFAKEALEGFQTRIQLSSQGILRETEYKRFHIMSDEHFNSMMRIERLGHADSWMIEWLVPDDESVKDFAQTHNDAITCDKKDEESKRNDTQEVETTVESIEVENERKLIEAKRVIDDDLEDDEIPEVEVVKNQFPLAVYFDDLMSSVYMNRRQKSFLREKISMQKKMHVNQVSNVRDVWRLNIHQRWGLYHYWLSEYMALLEAEIPVLQNEYTQLCAELRETNDHEKCLVLQQATIVGMTTTRAASEREVLQRVKPKIIIVEEAAEVLESHIITSLHSSCQQLILIGDHQQLRPKPHVYQLATRFHLDVSMFERLVKNGFPFKKLKQQHRMRPEISSLMREHFYPELEDNESVYTYIDVKGVEKNVFFLDHTNEEGHVGETMSHYNLHEVDFTVALCKYLLNQGYEPKQITILTAYTGQLLKFKEKMDKATFEGVTVASVDNYQGEENDIILLSFVRSSPNGKIGFLNIANRVCVSLSRAKQGLYCMGNFTLYSDKCALWKGIYGDLKANCRVGDTLMLQCYNHPHNKTEVARAADFRKVPDGGCGIPCDTLLDCGHVCNKLCHPADQLHQNYKCPYPCTKKCERDHACSDICGNKCPPCRITMEKKLPCGHVCMMKCSNDPTSVTCNVMVAKQKLPCKHLHTLPCHLDVFRFDCLTVVQRHLQCGHTKFEKCSEHGMCSVIVSKDLPCGHIQMMKCSLTEQPDIVCTDIVLKILPCSHTERLQCNVEPDKFCCLKVVKKTRPSCGHVVTEECSAESDCSDIVCKSLPCGHQKDVECCKDVHKVFCKEQCEKDLACGHRCSRICGENCVTECNVLVARSDWPCGHKVTARCSDKPDSCKVRCQTELECGHICKGICGKCIGGRYHVPCRETCDRTLVCGHKCTLSCVSPCLPCSKTCENFCDHMKCNHPCGEACTPCTKQCNWRCPHDKCRTLCCETCSRPPCEEPCLKKLMKCGHPCPGLCGEICPELCRICDKVELKETSFGSQDTEKSRYIQLEECGHVFEVTGLDRHMGLNQPETTNTLISLKKCPKCNTPLRHSRRYGNVMKLAKRHVLHVKRKLEAKKVQVVAGKCVIKQRMTSTLTRKNLRPLGIGEKAIGRWLRIHQEIRMEHEPAIMYRLQLIRTLMELQTTLSEGTKDTQLPGESRRDKSSRNVRHSVWKEHIDETQEQIAELGNALLRDATSFSYQEAHDLHREMCRTMYTVLLLIRVVKIKGGRGIQLFEDSIKALGRKVYLRNECLEKIRPVLNEYYQATSSKLLDIIPEFHPRREMTFARDRWCRCPKGHTFMIQEDEYSLPTVDCEICLRFRARESPIRAFQESPPRHTSASPATEDQRAKGLREGEFRRLAIAVPSCGIRRGPGRMPYDNKRSVKNSPMNPNDPRSFNRGSGKVESLSQGCTSTGKSKGGRNERQSTFPTASTKPQASAVSKEGSKQKPSTRRNKSASTGKTHAQGTADTRSAGVPSTTINRRAGQHSHGACAKDQTSGSKMNRAPLSKPVGASQTGPTAFQDTSKTRGASRGTPRKSDSTPKNKGKPQEKMTPSQGKAKTPKSTDAGATADQGQHGTSHRRNRRRGRGGGGGNSQVDDQQSRPGRCGDAQERSGTGEQDSSNSRRRNRRKKYNENE</sequence>
<protein>
    <recommendedName>
        <fullName evidence="6">NF-X1-type domain-containing protein</fullName>
    </recommendedName>
</protein>
<reference evidence="7" key="2">
    <citation type="submission" date="2021-01" db="UniProtKB">
        <authorList>
            <consortium name="EnsemblMetazoa"/>
        </authorList>
    </citation>
    <scope>IDENTIFICATION</scope>
</reference>
<feature type="domain" description="NF-X1-type" evidence="6">
    <location>
        <begin position="1548"/>
        <end position="1566"/>
    </location>
</feature>
<dbReference type="Proteomes" id="UP000007110">
    <property type="component" value="Unassembled WGS sequence"/>
</dbReference>
<feature type="domain" description="NF-X1-type" evidence="6">
    <location>
        <begin position="1575"/>
        <end position="1596"/>
    </location>
</feature>
<feature type="compositionally biased region" description="Basic residues" evidence="5">
    <location>
        <begin position="2316"/>
        <end position="2326"/>
    </location>
</feature>
<feature type="domain" description="NF-X1-type" evidence="6">
    <location>
        <begin position="1335"/>
        <end position="1354"/>
    </location>
</feature>
<dbReference type="EnsemblMetazoa" id="XM_030975671">
    <property type="protein sequence ID" value="XP_030831531"/>
    <property type="gene ID" value="LOC105444086"/>
</dbReference>
<feature type="compositionally biased region" description="Basic and acidic residues" evidence="5">
    <location>
        <begin position="2083"/>
        <end position="2092"/>
    </location>
</feature>
<feature type="domain" description="NF-X1-type" evidence="6">
    <location>
        <begin position="1630"/>
        <end position="1647"/>
    </location>
</feature>
<evidence type="ECO:0000256" key="4">
    <source>
        <dbReference type="ARBA" id="ARBA00022833"/>
    </source>
</evidence>
<evidence type="ECO:0000256" key="2">
    <source>
        <dbReference type="ARBA" id="ARBA00022737"/>
    </source>
</evidence>
<dbReference type="CDD" id="cd18808">
    <property type="entry name" value="SF1_C_Upf1"/>
    <property type="match status" value="1"/>
</dbReference>
<feature type="compositionally biased region" description="Basic and acidic residues" evidence="5">
    <location>
        <begin position="71"/>
        <end position="87"/>
    </location>
</feature>
<feature type="region of interest" description="Disordered" evidence="5">
    <location>
        <begin position="2066"/>
        <end position="2092"/>
    </location>
</feature>
<dbReference type="InParanoid" id="A0A7M7N5E8"/>
<evidence type="ECO:0000259" key="6">
    <source>
        <dbReference type="SMART" id="SM00438"/>
    </source>
</evidence>
<dbReference type="RefSeq" id="XP_030831531.1">
    <property type="nucleotide sequence ID" value="XM_030975671.1"/>
</dbReference>
<proteinExistence type="predicted"/>
<dbReference type="GO" id="GO:0004386">
    <property type="term" value="F:helicase activity"/>
    <property type="evidence" value="ECO:0007669"/>
    <property type="project" value="InterPro"/>
</dbReference>
<dbReference type="GO" id="GO:0031048">
    <property type="term" value="P:regulatory ncRNA-mediated heterochromatin formation"/>
    <property type="evidence" value="ECO:0000318"/>
    <property type="project" value="GO_Central"/>
</dbReference>
<feature type="compositionally biased region" description="Basic residues" evidence="5">
    <location>
        <begin position="2362"/>
        <end position="2375"/>
    </location>
</feature>
<dbReference type="OMA" id="CENFCDH"/>
<dbReference type="InterPro" id="IPR041677">
    <property type="entry name" value="DNA2/NAM7_AAA_11"/>
</dbReference>
<evidence type="ECO:0000256" key="3">
    <source>
        <dbReference type="ARBA" id="ARBA00022771"/>
    </source>
</evidence>
<feature type="compositionally biased region" description="Polar residues" evidence="5">
    <location>
        <begin position="2163"/>
        <end position="2177"/>
    </location>
</feature>
<feature type="region of interest" description="Disordered" evidence="5">
    <location>
        <begin position="1885"/>
        <end position="1905"/>
    </location>
</feature>
<dbReference type="PANTHER" id="PTHR10887">
    <property type="entry name" value="DNA2/NAM7 HELICASE FAMILY"/>
    <property type="match status" value="1"/>
</dbReference>
<feature type="region of interest" description="Disordered" evidence="5">
    <location>
        <begin position="2106"/>
        <end position="2375"/>
    </location>
</feature>
<dbReference type="InterPro" id="IPR045055">
    <property type="entry name" value="DNA2/NAM7-like"/>
</dbReference>
<organism evidence="7 8">
    <name type="scientific">Strongylocentrotus purpuratus</name>
    <name type="common">Purple sea urchin</name>
    <dbReference type="NCBI Taxonomy" id="7668"/>
    <lineage>
        <taxon>Eukaryota</taxon>
        <taxon>Metazoa</taxon>
        <taxon>Echinodermata</taxon>
        <taxon>Eleutherozoa</taxon>
        <taxon>Echinozoa</taxon>
        <taxon>Echinoidea</taxon>
        <taxon>Euechinoidea</taxon>
        <taxon>Echinacea</taxon>
        <taxon>Camarodonta</taxon>
        <taxon>Echinidea</taxon>
        <taxon>Strongylocentrotidae</taxon>
        <taxon>Strongylocentrotus</taxon>
    </lineage>
</organism>
<dbReference type="CDD" id="cd06008">
    <property type="entry name" value="NF-X1-zinc-finger"/>
    <property type="match status" value="2"/>
</dbReference>
<evidence type="ECO:0000313" key="7">
    <source>
        <dbReference type="EnsemblMetazoa" id="XP_030831531"/>
    </source>
</evidence>
<dbReference type="Gene3D" id="3.40.50.300">
    <property type="entry name" value="P-loop containing nucleotide triphosphate hydrolases"/>
    <property type="match status" value="3"/>
</dbReference>
<feature type="compositionally biased region" description="Basic and acidic residues" evidence="5">
    <location>
        <begin position="2274"/>
        <end position="2288"/>
    </location>
</feature>
<dbReference type="InterPro" id="IPR047187">
    <property type="entry name" value="SF1_C_Upf1"/>
</dbReference>
<dbReference type="InterPro" id="IPR057373">
    <property type="entry name" value="ZNFX1"/>
</dbReference>
<evidence type="ECO:0000256" key="1">
    <source>
        <dbReference type="ARBA" id="ARBA00022723"/>
    </source>
</evidence>
<dbReference type="FunFam" id="3.40.50.300:FF:005851">
    <property type="entry name" value="Uncharacterized protein"/>
    <property type="match status" value="1"/>
</dbReference>
<feature type="compositionally biased region" description="Polar residues" evidence="5">
    <location>
        <begin position="2194"/>
        <end position="2219"/>
    </location>
</feature>
<feature type="compositionally biased region" description="Polar residues" evidence="5">
    <location>
        <begin position="2123"/>
        <end position="2137"/>
    </location>
</feature>
<dbReference type="FunFam" id="3.40.50.300:FF:000742">
    <property type="entry name" value="NFX1-type zinc finger-containing protein 1"/>
    <property type="match status" value="1"/>
</dbReference>
<keyword evidence="8" id="KW-1185">Reference proteome</keyword>
<feature type="region of interest" description="Disordered" evidence="5">
    <location>
        <begin position="1"/>
        <end position="151"/>
    </location>
</feature>
<keyword evidence="4" id="KW-0862">Zinc</keyword>
<feature type="domain" description="NF-X1-type" evidence="6">
    <location>
        <begin position="1497"/>
        <end position="1518"/>
    </location>
</feature>
<dbReference type="Pfam" id="PF25396">
    <property type="entry name" value="ZNFX1"/>
    <property type="match status" value="1"/>
</dbReference>
<keyword evidence="3" id="KW-0863">Zinc-finger</keyword>
<name>A0A7M7N5E8_STRPU</name>
<feature type="compositionally biased region" description="Polar residues" evidence="5">
    <location>
        <begin position="2144"/>
        <end position="2154"/>
    </location>
</feature>
<feature type="domain" description="NF-X1-type" evidence="6">
    <location>
        <begin position="1521"/>
        <end position="1540"/>
    </location>
</feature>
<feature type="region of interest" description="Disordered" evidence="5">
    <location>
        <begin position="324"/>
        <end position="344"/>
    </location>
</feature>
<dbReference type="GO" id="GO:0031380">
    <property type="term" value="C:nuclear RNA-directed RNA polymerase complex"/>
    <property type="evidence" value="ECO:0000318"/>
    <property type="project" value="GO_Central"/>
</dbReference>
<feature type="compositionally biased region" description="Polar residues" evidence="5">
    <location>
        <begin position="2251"/>
        <end position="2266"/>
    </location>
</feature>
<dbReference type="InterPro" id="IPR041679">
    <property type="entry name" value="DNA2/NAM7-like_C"/>
</dbReference>
<dbReference type="FunFam" id="3.40.50.300:FF:004166">
    <property type="entry name" value="Zinc finger, NFX1-type-containing 1, gene 2"/>
    <property type="match status" value="1"/>
</dbReference>
<dbReference type="InterPro" id="IPR000967">
    <property type="entry name" value="Znf_NFX1"/>
</dbReference>
<dbReference type="KEGG" id="spu:105444086"/>
<feature type="compositionally biased region" description="Basic and acidic residues" evidence="5">
    <location>
        <begin position="40"/>
        <end position="57"/>
    </location>
</feature>
<keyword evidence="1" id="KW-0479">Metal-binding</keyword>
<dbReference type="Pfam" id="PF13087">
    <property type="entry name" value="AAA_12"/>
    <property type="match status" value="1"/>
</dbReference>